<keyword evidence="1 5" id="KW-0808">Transferase</keyword>
<dbReference type="PANTHER" id="PTHR10953:SF102">
    <property type="entry name" value="ADENYLYLTRANSFERASE AND SULFURTRANSFERASE MOCS3"/>
    <property type="match status" value="1"/>
</dbReference>
<reference evidence="5" key="1">
    <citation type="submission" date="2018-06" db="EMBL/GenBank/DDBJ databases">
        <authorList>
            <person name="Zhirakovskaya E."/>
        </authorList>
    </citation>
    <scope>NUCLEOTIDE SEQUENCE</scope>
</reference>
<dbReference type="CDD" id="cd00757">
    <property type="entry name" value="ThiF_MoeB_HesA_family"/>
    <property type="match status" value="1"/>
</dbReference>
<dbReference type="InterPro" id="IPR000594">
    <property type="entry name" value="ThiF_NAD_FAD-bd"/>
</dbReference>
<evidence type="ECO:0000259" key="4">
    <source>
        <dbReference type="Pfam" id="PF00899"/>
    </source>
</evidence>
<dbReference type="Pfam" id="PF00899">
    <property type="entry name" value="ThiF"/>
    <property type="match status" value="1"/>
</dbReference>
<evidence type="ECO:0000313" key="5">
    <source>
        <dbReference type="EMBL" id="VAW86857.1"/>
    </source>
</evidence>
<keyword evidence="5" id="KW-0548">Nucleotidyltransferase</keyword>
<organism evidence="5">
    <name type="scientific">hydrothermal vent metagenome</name>
    <dbReference type="NCBI Taxonomy" id="652676"/>
    <lineage>
        <taxon>unclassified sequences</taxon>
        <taxon>metagenomes</taxon>
        <taxon>ecological metagenomes</taxon>
    </lineage>
</organism>
<dbReference type="GO" id="GO:0061605">
    <property type="term" value="F:molybdopterin-synthase adenylyltransferase activity"/>
    <property type="evidence" value="ECO:0007669"/>
    <property type="project" value="UniProtKB-EC"/>
</dbReference>
<evidence type="ECO:0000256" key="1">
    <source>
        <dbReference type="ARBA" id="ARBA00022679"/>
    </source>
</evidence>
<dbReference type="FunFam" id="3.40.50.720:FF:000033">
    <property type="entry name" value="Adenylyltransferase and sulfurtransferase MOCS3"/>
    <property type="match status" value="1"/>
</dbReference>
<dbReference type="GO" id="GO:0005524">
    <property type="term" value="F:ATP binding"/>
    <property type="evidence" value="ECO:0007669"/>
    <property type="project" value="UniProtKB-KW"/>
</dbReference>
<keyword evidence="2" id="KW-0547">Nucleotide-binding</keyword>
<gene>
    <name evidence="5" type="ORF">MNBD_GAMMA17-745</name>
</gene>
<dbReference type="GO" id="GO:0008146">
    <property type="term" value="F:sulfotransferase activity"/>
    <property type="evidence" value="ECO:0007669"/>
    <property type="project" value="TreeGrafter"/>
</dbReference>
<dbReference type="AlphaFoldDB" id="A0A3B0ZHQ9"/>
<dbReference type="Gene3D" id="3.40.50.720">
    <property type="entry name" value="NAD(P)-binding Rossmann-like Domain"/>
    <property type="match status" value="1"/>
</dbReference>
<protein>
    <submittedName>
        <fullName evidence="5">Molybdopterin-synthase adenylyltransferase</fullName>
        <ecNumber evidence="5">2.7.7.80</ecNumber>
    </submittedName>
</protein>
<dbReference type="SUPFAM" id="SSF69572">
    <property type="entry name" value="Activating enzymes of the ubiquitin-like proteins"/>
    <property type="match status" value="1"/>
</dbReference>
<sequence length="250" mass="27020">MDDQQLERYSRHILLPEIDIAGQTRLLQSKILLIGAGGLGSPAAIYLASSGVGQITICDDDDVDLSNLQRQIAHSSERIGQNKADSARAALHTINPETTVIPIKQRLKGDMLLSAISDANIVLDASDNFPTRFMLNDACVKTHTPLVSGAAIRLSGQICVFRNHHSDTPCYRCLFDESTIADEENCAQSGVFAPLTGIIGSMMAAEALKLLVPFGKSLDSRLLTLNAATMDWRSLKLQKDPACPVCRSST</sequence>
<dbReference type="EC" id="2.7.7.80" evidence="5"/>
<dbReference type="GO" id="GO:0005829">
    <property type="term" value="C:cytosol"/>
    <property type="evidence" value="ECO:0007669"/>
    <property type="project" value="TreeGrafter"/>
</dbReference>
<evidence type="ECO:0000256" key="3">
    <source>
        <dbReference type="ARBA" id="ARBA00022840"/>
    </source>
</evidence>
<dbReference type="InterPro" id="IPR035985">
    <property type="entry name" value="Ubiquitin-activating_enz"/>
</dbReference>
<accession>A0A3B0ZHQ9</accession>
<feature type="domain" description="THIF-type NAD/FAD binding fold" evidence="4">
    <location>
        <begin position="9"/>
        <end position="245"/>
    </location>
</feature>
<proteinExistence type="predicted"/>
<dbReference type="GO" id="GO:0008641">
    <property type="term" value="F:ubiquitin-like modifier activating enzyme activity"/>
    <property type="evidence" value="ECO:0007669"/>
    <property type="project" value="InterPro"/>
</dbReference>
<dbReference type="GO" id="GO:0004792">
    <property type="term" value="F:thiosulfate-cyanide sulfurtransferase activity"/>
    <property type="evidence" value="ECO:0007669"/>
    <property type="project" value="TreeGrafter"/>
</dbReference>
<dbReference type="InterPro" id="IPR045886">
    <property type="entry name" value="ThiF/MoeB/HesA"/>
</dbReference>
<keyword evidence="3" id="KW-0067">ATP-binding</keyword>
<name>A0A3B0ZHQ9_9ZZZZ</name>
<dbReference type="EMBL" id="UOFQ01000054">
    <property type="protein sequence ID" value="VAW86857.1"/>
    <property type="molecule type" value="Genomic_DNA"/>
</dbReference>
<dbReference type="PANTHER" id="PTHR10953">
    <property type="entry name" value="UBIQUITIN-ACTIVATING ENZYME E1"/>
    <property type="match status" value="1"/>
</dbReference>
<dbReference type="NCBIfam" id="NF004281">
    <property type="entry name" value="PRK05690.1"/>
    <property type="match status" value="1"/>
</dbReference>
<evidence type="ECO:0000256" key="2">
    <source>
        <dbReference type="ARBA" id="ARBA00022741"/>
    </source>
</evidence>